<dbReference type="SUPFAM" id="SSF50974">
    <property type="entry name" value="Nitrous oxide reductase, N-terminal domain"/>
    <property type="match status" value="1"/>
</dbReference>
<proteinExistence type="predicted"/>
<dbReference type="InterPro" id="IPR051200">
    <property type="entry name" value="Host-pathogen_enzymatic-act"/>
</dbReference>
<reference evidence="2 3" key="1">
    <citation type="submission" date="2020-10" db="EMBL/GenBank/DDBJ databases">
        <title>Complete genome sequence of Paludibaculum fermentans P105T, a facultatively anaerobic acidobacterium capable of dissimilatory Fe(III) reduction.</title>
        <authorList>
            <person name="Dedysh S.N."/>
            <person name="Beletsky A.V."/>
            <person name="Kulichevskaya I.S."/>
            <person name="Mardanov A.V."/>
            <person name="Ravin N.V."/>
        </authorList>
    </citation>
    <scope>NUCLEOTIDE SEQUENCE [LARGE SCALE GENOMIC DNA]</scope>
    <source>
        <strain evidence="2 3">P105</strain>
    </source>
</reference>
<dbReference type="InterPro" id="IPR015943">
    <property type="entry name" value="WD40/YVTN_repeat-like_dom_sf"/>
</dbReference>
<evidence type="ECO:0000313" key="2">
    <source>
        <dbReference type="EMBL" id="QOY88055.1"/>
    </source>
</evidence>
<dbReference type="RefSeq" id="WP_194449718.1">
    <property type="nucleotide sequence ID" value="NZ_CP063849.1"/>
</dbReference>
<protein>
    <submittedName>
        <fullName evidence="2">Beta-propeller fold lactonase family protein</fullName>
    </submittedName>
</protein>
<dbReference type="EMBL" id="CP063849">
    <property type="protein sequence ID" value="QOY88055.1"/>
    <property type="molecule type" value="Genomic_DNA"/>
</dbReference>
<evidence type="ECO:0000313" key="3">
    <source>
        <dbReference type="Proteomes" id="UP000593892"/>
    </source>
</evidence>
<keyword evidence="3" id="KW-1185">Reference proteome</keyword>
<dbReference type="AlphaFoldDB" id="A0A7S7NQQ0"/>
<organism evidence="2 3">
    <name type="scientific">Paludibaculum fermentans</name>
    <dbReference type="NCBI Taxonomy" id="1473598"/>
    <lineage>
        <taxon>Bacteria</taxon>
        <taxon>Pseudomonadati</taxon>
        <taxon>Acidobacteriota</taxon>
        <taxon>Terriglobia</taxon>
        <taxon>Bryobacterales</taxon>
        <taxon>Bryobacteraceae</taxon>
        <taxon>Paludibaculum</taxon>
    </lineage>
</organism>
<gene>
    <name evidence="2" type="ORF">IRI77_35860</name>
</gene>
<dbReference type="PANTHER" id="PTHR47197:SF3">
    <property type="entry name" value="DIHYDRO-HEME D1 DEHYDROGENASE"/>
    <property type="match status" value="1"/>
</dbReference>
<dbReference type="Pfam" id="PF02239">
    <property type="entry name" value="Cytochrom_D1"/>
    <property type="match status" value="1"/>
</dbReference>
<dbReference type="KEGG" id="pfer:IRI77_35860"/>
<sequence length="327" mass="34219">MRKTWILLLPLCVNMALGQGGLLLVANKGDQAVAIIDPKTGKSIAAVPEGGETAHELVASPDGRVAYAPIYGNSGVGKPGTDGRNMVVVDLKTHKVTGNVDFGKGIRPHCPVIGPKNGLLYVTTELDNTITVIDPKSLKIVGTVPTGQAESHMLAISRDGKRGYTANVGPGTVSVLDLDAKKTVKIIPISRNTQRIALSVDDKLVFTSDQTAPRLAVIDAATNTIKSWVDLPAPGYGTAPTPDGKYLVVAVSKANKVAVVDLGTMKVTKTIDVPAAPQEVLVRPDGKVAYVSCDSSKKVAAIRTSDWSVEQMIEAGKGADGLAWAGR</sequence>
<dbReference type="InterPro" id="IPR011045">
    <property type="entry name" value="N2O_reductase_N"/>
</dbReference>
<feature type="chain" id="PRO_5032806469" evidence="1">
    <location>
        <begin position="19"/>
        <end position="327"/>
    </location>
</feature>
<feature type="signal peptide" evidence="1">
    <location>
        <begin position="1"/>
        <end position="18"/>
    </location>
</feature>
<dbReference type="Gene3D" id="2.130.10.10">
    <property type="entry name" value="YVTN repeat-like/Quinoprotein amine dehydrogenase"/>
    <property type="match status" value="2"/>
</dbReference>
<accession>A0A7S7NQQ0</accession>
<dbReference type="Proteomes" id="UP000593892">
    <property type="component" value="Chromosome"/>
</dbReference>
<keyword evidence="1" id="KW-0732">Signal</keyword>
<name>A0A7S7NQQ0_PALFE</name>
<dbReference type="PANTHER" id="PTHR47197">
    <property type="entry name" value="PROTEIN NIRF"/>
    <property type="match status" value="1"/>
</dbReference>
<evidence type="ECO:0000256" key="1">
    <source>
        <dbReference type="SAM" id="SignalP"/>
    </source>
</evidence>